<dbReference type="AlphaFoldDB" id="A0A933SDG9"/>
<gene>
    <name evidence="2" type="ORF">HZA61_00610</name>
</gene>
<proteinExistence type="predicted"/>
<feature type="domain" description="FlgD/Vpr Ig-like" evidence="1">
    <location>
        <begin position="339"/>
        <end position="397"/>
    </location>
</feature>
<dbReference type="Proteomes" id="UP000696931">
    <property type="component" value="Unassembled WGS sequence"/>
</dbReference>
<reference evidence="2" key="1">
    <citation type="submission" date="2020-07" db="EMBL/GenBank/DDBJ databases">
        <title>Huge and variable diversity of episymbiotic CPR bacteria and DPANN archaea in groundwater ecosystems.</title>
        <authorList>
            <person name="He C.Y."/>
            <person name="Keren R."/>
            <person name="Whittaker M."/>
            <person name="Farag I.F."/>
            <person name="Doudna J."/>
            <person name="Cate J.H.D."/>
            <person name="Banfield J.F."/>
        </authorList>
    </citation>
    <scope>NUCLEOTIDE SEQUENCE</scope>
    <source>
        <strain evidence="2">NC_groundwater_1813_Pr3_B-0.1um_71_17</strain>
    </source>
</reference>
<dbReference type="InterPro" id="IPR014262">
    <property type="entry name" value="HAF_rpt"/>
</dbReference>
<evidence type="ECO:0000259" key="1">
    <source>
        <dbReference type="Pfam" id="PF13860"/>
    </source>
</evidence>
<comment type="caution">
    <text evidence="2">The sequence shown here is derived from an EMBL/GenBank/DDBJ whole genome shotgun (WGS) entry which is preliminary data.</text>
</comment>
<evidence type="ECO:0000313" key="3">
    <source>
        <dbReference type="Proteomes" id="UP000696931"/>
    </source>
</evidence>
<dbReference type="EMBL" id="JACRIW010000005">
    <property type="protein sequence ID" value="MBI5167964.1"/>
    <property type="molecule type" value="Genomic_DNA"/>
</dbReference>
<dbReference type="InterPro" id="IPR025965">
    <property type="entry name" value="FlgD/Vpr_Ig-like"/>
</dbReference>
<protein>
    <recommendedName>
        <fullName evidence="1">FlgD/Vpr Ig-like domain-containing protein</fullName>
    </recommendedName>
</protein>
<name>A0A933SDG9_UNCEI</name>
<dbReference type="Gene3D" id="2.60.40.4070">
    <property type="match status" value="1"/>
</dbReference>
<dbReference type="Pfam" id="PF13860">
    <property type="entry name" value="FlgD_ig"/>
    <property type="match status" value="1"/>
</dbReference>
<evidence type="ECO:0000313" key="2">
    <source>
        <dbReference type="EMBL" id="MBI5167964.1"/>
    </source>
</evidence>
<sequence>YSVSELGGLGNPLGNGASSRNDAGDAVGYSFVAGSSYVHAVLHSRGTVTDLGTLGGTQSLARAANGSGVVVGWAYPFGVSVQRAFRWQAGVMTPLGTFGGNVSDAQDVNESGIIVGSAFTADPLERAFWWDGALHDLGTLGGSQSRAYAINDWNDIVGWASPPSDDRFHAFLAKPWSELYDLGTLGGPTSHAYDVNNLTHACGWSQISNSLPDSRGWFWANGVMRSVGTLGGIYSAAFALNDLDEVVGASTREDGATMAFLWKNDQLFDLNLLIPAGTGWVLERAWDIDESGAIVGEGLRNGVARAFLLTPTPTVGVPAGTGAGGARFAGAYPNPVRGGTTFRFALAAPASTRLVLLDVSGRLVRDLGTRAMPAGEGGIAWDGRDTSGHEPPPGLYFARFEAGGRAFSRSFVLTR</sequence>
<feature type="non-terminal residue" evidence="2">
    <location>
        <position position="1"/>
    </location>
</feature>
<dbReference type="NCBIfam" id="TIGR02913">
    <property type="entry name" value="HAF_rpt"/>
    <property type="match status" value="5"/>
</dbReference>
<organism evidence="2 3">
    <name type="scientific">Eiseniibacteriota bacterium</name>
    <dbReference type="NCBI Taxonomy" id="2212470"/>
    <lineage>
        <taxon>Bacteria</taxon>
        <taxon>Candidatus Eiseniibacteriota</taxon>
    </lineage>
</organism>
<accession>A0A933SDG9</accession>